<dbReference type="AlphaFoldDB" id="A0A1Z5IEE8"/>
<keyword evidence="2" id="KW-1185">Reference proteome</keyword>
<gene>
    <name evidence="1" type="ORF">IWT30_02073</name>
</gene>
<evidence type="ECO:0000313" key="2">
    <source>
        <dbReference type="Proteomes" id="UP000198374"/>
    </source>
</evidence>
<comment type="caution">
    <text evidence="1">The sequence shown here is derived from an EMBL/GenBank/DDBJ whole genome shotgun (WGS) entry which is preliminary data.</text>
</comment>
<proteinExistence type="predicted"/>
<dbReference type="EMBL" id="BCMF01000011">
    <property type="protein sequence ID" value="GAX00093.1"/>
    <property type="molecule type" value="Genomic_DNA"/>
</dbReference>
<dbReference type="RefSeq" id="WP_089109875.1">
    <property type="nucleotide sequence ID" value="NZ_BCMF01000011.1"/>
</dbReference>
<organism evidence="1 2">
    <name type="scientific">Secundilactobacillus mixtipabuli</name>
    <dbReference type="NCBI Taxonomy" id="1435342"/>
    <lineage>
        <taxon>Bacteria</taxon>
        <taxon>Bacillati</taxon>
        <taxon>Bacillota</taxon>
        <taxon>Bacilli</taxon>
        <taxon>Lactobacillales</taxon>
        <taxon>Lactobacillaceae</taxon>
        <taxon>Secundilactobacillus</taxon>
    </lineage>
</organism>
<name>A0A1Z5IEE8_9LACO</name>
<accession>A0A1Z5IEE8</accession>
<protein>
    <submittedName>
        <fullName evidence="1">Uncharacterized protein</fullName>
    </submittedName>
</protein>
<dbReference type="Proteomes" id="UP000198374">
    <property type="component" value="Unassembled WGS sequence"/>
</dbReference>
<dbReference type="OrthoDB" id="2186451at2"/>
<evidence type="ECO:0000313" key="1">
    <source>
        <dbReference type="EMBL" id="GAX00093.1"/>
    </source>
</evidence>
<sequence length="82" mass="9382">MTKFINVTGILGAEPKVIKQVPPMLYIPIITVDGQTLHCLVVQHALDFLYRARAGAKIAVYRHYNQRHQFVINKYFVQAQVS</sequence>
<reference evidence="1 2" key="1">
    <citation type="submission" date="2015-11" db="EMBL/GenBank/DDBJ databases">
        <title>Draft genome sequences of new species of the genus Lactobacillus isolated from orchardgrass silage.</title>
        <authorList>
            <person name="Tohno M."/>
            <person name="Tanizawa Y."/>
            <person name="Arita M."/>
        </authorList>
    </citation>
    <scope>NUCLEOTIDE SEQUENCE [LARGE SCALE GENOMIC DNA]</scope>
    <source>
        <strain evidence="1 2">IWT30</strain>
    </source>
</reference>